<dbReference type="SMART" id="SM00359">
    <property type="entry name" value="PUA"/>
    <property type="match status" value="1"/>
</dbReference>
<dbReference type="OrthoDB" id="9805492at2"/>
<dbReference type="CDD" id="cd21153">
    <property type="entry name" value="PUA_RlmI"/>
    <property type="match status" value="1"/>
</dbReference>
<keyword evidence="12" id="KW-1185">Reference proteome</keyword>
<dbReference type="PROSITE" id="PS50890">
    <property type="entry name" value="PUA"/>
    <property type="match status" value="1"/>
</dbReference>
<dbReference type="Gene3D" id="2.30.130.10">
    <property type="entry name" value="PUA domain"/>
    <property type="match status" value="1"/>
</dbReference>
<keyword evidence="7 9" id="KW-0694">RNA-binding</keyword>
<accession>A0A0J1GSF0</accession>
<dbReference type="GO" id="GO:0003723">
    <property type="term" value="F:RNA binding"/>
    <property type="evidence" value="ECO:0007669"/>
    <property type="project" value="UniProtKB-KW"/>
</dbReference>
<dbReference type="PANTHER" id="PTHR42873">
    <property type="entry name" value="RIBOSOMAL RNA LARGE SUBUNIT METHYLTRANSFERASE"/>
    <property type="match status" value="1"/>
</dbReference>
<gene>
    <name evidence="9" type="primary">rlmI</name>
    <name evidence="11" type="ORF">ABT58_03520</name>
</gene>
<evidence type="ECO:0000256" key="8">
    <source>
        <dbReference type="ARBA" id="ARBA00038091"/>
    </source>
</evidence>
<comment type="caution">
    <text evidence="11">The sequence shown here is derived from an EMBL/GenBank/DDBJ whole genome shotgun (WGS) entry which is preliminary data.</text>
</comment>
<comment type="catalytic activity">
    <reaction evidence="9">
        <text>cytidine(1962) in 23S rRNA + S-adenosyl-L-methionine = 5-methylcytidine(1962) in 23S rRNA + S-adenosyl-L-homocysteine + H(+)</text>
        <dbReference type="Rhea" id="RHEA:42912"/>
        <dbReference type="Rhea" id="RHEA-COMP:10382"/>
        <dbReference type="Rhea" id="RHEA-COMP:10386"/>
        <dbReference type="ChEBI" id="CHEBI:15378"/>
        <dbReference type="ChEBI" id="CHEBI:57856"/>
        <dbReference type="ChEBI" id="CHEBI:59789"/>
        <dbReference type="ChEBI" id="CHEBI:74483"/>
        <dbReference type="ChEBI" id="CHEBI:82748"/>
        <dbReference type="EC" id="2.1.1.191"/>
    </reaction>
</comment>
<evidence type="ECO:0000256" key="9">
    <source>
        <dbReference type="HAMAP-Rule" id="MF_01857"/>
    </source>
</evidence>
<dbReference type="EMBL" id="LDOV01000008">
    <property type="protein sequence ID" value="KLV02359.1"/>
    <property type="molecule type" value="Genomic_DNA"/>
</dbReference>
<dbReference type="EC" id="2.1.1.191" evidence="9"/>
<evidence type="ECO:0000313" key="12">
    <source>
        <dbReference type="Proteomes" id="UP000036426"/>
    </source>
</evidence>
<dbReference type="PANTHER" id="PTHR42873:SF1">
    <property type="entry name" value="S-ADENOSYLMETHIONINE-DEPENDENT METHYLTRANSFERASE DOMAIN-CONTAINING PROTEIN"/>
    <property type="match status" value="1"/>
</dbReference>
<dbReference type="SUPFAM" id="SSF88697">
    <property type="entry name" value="PUA domain-like"/>
    <property type="match status" value="1"/>
</dbReference>
<dbReference type="CDD" id="cd11572">
    <property type="entry name" value="RlmI_M_like"/>
    <property type="match status" value="1"/>
</dbReference>
<keyword evidence="3 9" id="KW-0698">rRNA processing</keyword>
<comment type="similarity">
    <text evidence="8 9">Belongs to the methyltransferase superfamily. RlmI family.</text>
</comment>
<evidence type="ECO:0000256" key="6">
    <source>
        <dbReference type="ARBA" id="ARBA00022691"/>
    </source>
</evidence>
<keyword evidence="5 9" id="KW-0808">Transferase</keyword>
<keyword evidence="6 9" id="KW-0949">S-adenosyl-L-methionine</keyword>
<dbReference type="InterPro" id="IPR002478">
    <property type="entry name" value="PUA"/>
</dbReference>
<comment type="subcellular location">
    <subcellularLocation>
        <location evidence="1 9">Cytoplasm</location>
    </subcellularLocation>
</comment>
<evidence type="ECO:0000259" key="10">
    <source>
        <dbReference type="SMART" id="SM00359"/>
    </source>
</evidence>
<dbReference type="InterPro" id="IPR015947">
    <property type="entry name" value="PUA-like_sf"/>
</dbReference>
<dbReference type="InterPro" id="IPR041532">
    <property type="entry name" value="RlmI-like_PUA"/>
</dbReference>
<dbReference type="RefSeq" id="WP_047872991.1">
    <property type="nucleotide sequence ID" value="NZ_BMYC01000002.1"/>
</dbReference>
<organism evidence="11 12">
    <name type="scientific">Photobacterium aphoticum</name>
    <dbReference type="NCBI Taxonomy" id="754436"/>
    <lineage>
        <taxon>Bacteria</taxon>
        <taxon>Pseudomonadati</taxon>
        <taxon>Pseudomonadota</taxon>
        <taxon>Gammaproteobacteria</taxon>
        <taxon>Vibrionales</taxon>
        <taxon>Vibrionaceae</taxon>
        <taxon>Photobacterium</taxon>
    </lineage>
</organism>
<dbReference type="Proteomes" id="UP000036426">
    <property type="component" value="Unassembled WGS sequence"/>
</dbReference>
<feature type="domain" description="PUA" evidence="10">
    <location>
        <begin position="3"/>
        <end position="88"/>
    </location>
</feature>
<dbReference type="Pfam" id="PF10672">
    <property type="entry name" value="Methyltrans_SAM"/>
    <property type="match status" value="1"/>
</dbReference>
<keyword evidence="2 9" id="KW-0963">Cytoplasm</keyword>
<dbReference type="InterPro" id="IPR023542">
    <property type="entry name" value="RLMI"/>
</dbReference>
<dbReference type="CDD" id="cd02440">
    <property type="entry name" value="AdoMet_MTases"/>
    <property type="match status" value="1"/>
</dbReference>
<evidence type="ECO:0000256" key="1">
    <source>
        <dbReference type="ARBA" id="ARBA00004496"/>
    </source>
</evidence>
<proteinExistence type="inferred from homology"/>
<evidence type="ECO:0000256" key="4">
    <source>
        <dbReference type="ARBA" id="ARBA00022603"/>
    </source>
</evidence>
<evidence type="ECO:0000256" key="3">
    <source>
        <dbReference type="ARBA" id="ARBA00022552"/>
    </source>
</evidence>
<dbReference type="PATRIC" id="fig|754436.4.peg.745"/>
<dbReference type="GO" id="GO:0005737">
    <property type="term" value="C:cytoplasm"/>
    <property type="evidence" value="ECO:0007669"/>
    <property type="project" value="UniProtKB-SubCell"/>
</dbReference>
<evidence type="ECO:0000256" key="7">
    <source>
        <dbReference type="ARBA" id="ARBA00022884"/>
    </source>
</evidence>
<dbReference type="AlphaFoldDB" id="A0A0J1GSF0"/>
<evidence type="ECO:0000313" key="11">
    <source>
        <dbReference type="EMBL" id="KLV02359.1"/>
    </source>
</evidence>
<keyword evidence="4 9" id="KW-0489">Methyltransferase</keyword>
<evidence type="ECO:0000256" key="2">
    <source>
        <dbReference type="ARBA" id="ARBA00022490"/>
    </source>
</evidence>
<dbReference type="HAMAP" id="MF_01857">
    <property type="entry name" value="23SrRNA_methyltr_I"/>
    <property type="match status" value="1"/>
</dbReference>
<dbReference type="InterPro" id="IPR036974">
    <property type="entry name" value="PUA_sf"/>
</dbReference>
<dbReference type="InterPro" id="IPR029063">
    <property type="entry name" value="SAM-dependent_MTases_sf"/>
</dbReference>
<dbReference type="Pfam" id="PF17785">
    <property type="entry name" value="PUA_3"/>
    <property type="match status" value="1"/>
</dbReference>
<dbReference type="Gene3D" id="3.30.750.80">
    <property type="entry name" value="RNA methyltransferase domain (HRMD) like"/>
    <property type="match status" value="1"/>
</dbReference>
<dbReference type="InterPro" id="IPR019614">
    <property type="entry name" value="SAM-dep_methyl-trfase"/>
</dbReference>
<comment type="function">
    <text evidence="9">Specifically methylates the cytosine at position 1962 (m5C1962) of 23S rRNA.</text>
</comment>
<dbReference type="GO" id="GO:0016434">
    <property type="term" value="F:rRNA (cytosine) methyltransferase activity"/>
    <property type="evidence" value="ECO:0007669"/>
    <property type="project" value="UniProtKB-UniRule"/>
</dbReference>
<reference evidence="11 12" key="1">
    <citation type="submission" date="2015-05" db="EMBL/GenBank/DDBJ databases">
        <title>Photobacterium galathea sp. nov.</title>
        <authorList>
            <person name="Machado H."/>
            <person name="Gram L."/>
        </authorList>
    </citation>
    <scope>NUCLEOTIDE SEQUENCE [LARGE SCALE GENOMIC DNA]</scope>
    <source>
        <strain evidence="11 12">DSM 25995</strain>
    </source>
</reference>
<protein>
    <recommendedName>
        <fullName evidence="9">Ribosomal RNA large subunit methyltransferase I</fullName>
        <ecNumber evidence="9">2.1.1.191</ecNumber>
    </recommendedName>
    <alternativeName>
        <fullName evidence="9">23S rRNA m5C1962 methyltransferase</fullName>
    </alternativeName>
    <alternativeName>
        <fullName evidence="9">rRNA (cytosine-C(5)-)-methyltransferase RlmI</fullName>
    </alternativeName>
</protein>
<sequence length="396" mass="44251">MTASIYLVKGREKSLRRRHPWVFSRGIQRVEGSPALGETVDIYDHKGEWLARGAFSPQSQIRVRVWTFDRKETIDVNFFVKRLQTAQGLRDILAARDGLTGYRLIAAESDGLPGITIDRYQDFLVCQLLSAGAEAQKAALIEALNICYPECSIYERSDVAVRKKEGLKQTTGVLYGEMPPKFVTIEENGVKINVDIVGGHKTGFYLDQRDSREAAVKYVNGKRVLNCFCYTGGFGLYALKGGASRVVNVDVSQPALDTARLNAEMNGYPVENAEFLNADVFQLLRDYRDRGELFDVVIMDPPKFAESKSQLIGACRGYKDINMLAMQILKPGGTLLTYSCSGLMDNNLFQKIIADAALDAHREVQFIERFSQAADHPLDSAYPEGFYLKGFACYVK</sequence>
<dbReference type="SUPFAM" id="SSF53335">
    <property type="entry name" value="S-adenosyl-L-methionine-dependent methyltransferases"/>
    <property type="match status" value="1"/>
</dbReference>
<evidence type="ECO:0000256" key="5">
    <source>
        <dbReference type="ARBA" id="ARBA00022679"/>
    </source>
</evidence>
<name>A0A0J1GSF0_9GAMM</name>
<dbReference type="Gene3D" id="3.40.50.150">
    <property type="entry name" value="Vaccinia Virus protein VP39"/>
    <property type="match status" value="1"/>
</dbReference>